<dbReference type="RefSeq" id="WP_092318028.1">
    <property type="nucleotide sequence ID" value="NZ_FOKY01000001.1"/>
</dbReference>
<gene>
    <name evidence="3" type="ORF">SAMN02745150_00441</name>
</gene>
<sequence length="195" mass="20523">MINGIWLFFIITGISVSIANGTINAITDAAIEYAKISVEIAIGLVGTMALWLGLMRIAKEAGIISGLGKLIQPLLKKIFPEIPDNHPAMGSITANLAANFFGLGNAATPLGIKAMQDLQTLNKEKDKATNSMVMFLGINTSSVTLISSSVVAYRAAAHSSNPAEIVGPTIIATSISTLTAVLAAMFFQRLSIFKD</sequence>
<dbReference type="EMBL" id="FOKY01000001">
    <property type="protein sequence ID" value="SFB71665.1"/>
    <property type="molecule type" value="Genomic_DNA"/>
</dbReference>
<organism evidence="3 4">
    <name type="scientific">Brevinema andersonii</name>
    <dbReference type="NCBI Taxonomy" id="34097"/>
    <lineage>
        <taxon>Bacteria</taxon>
        <taxon>Pseudomonadati</taxon>
        <taxon>Spirochaetota</taxon>
        <taxon>Spirochaetia</taxon>
        <taxon>Brevinematales</taxon>
        <taxon>Brevinemataceae</taxon>
        <taxon>Brevinema</taxon>
    </lineage>
</organism>
<feature type="transmembrane region" description="Helical" evidence="1">
    <location>
        <begin position="7"/>
        <end position="27"/>
    </location>
</feature>
<keyword evidence="1" id="KW-0812">Transmembrane</keyword>
<evidence type="ECO:0000313" key="4">
    <source>
        <dbReference type="Proteomes" id="UP000240042"/>
    </source>
</evidence>
<accession>A0A1I1D9P7</accession>
<dbReference type="InterPro" id="IPR011642">
    <property type="entry name" value="Gate_dom"/>
</dbReference>
<feature type="transmembrane region" description="Helical" evidence="1">
    <location>
        <begin position="165"/>
        <end position="187"/>
    </location>
</feature>
<protein>
    <submittedName>
        <fullName evidence="3">Spore maturation protein A</fullName>
    </submittedName>
</protein>
<feature type="transmembrane region" description="Helical" evidence="1">
    <location>
        <begin position="33"/>
        <end position="54"/>
    </location>
</feature>
<keyword evidence="1" id="KW-0472">Membrane</keyword>
<feature type="domain" description="Nucleoside transporter/FeoB GTPase Gate" evidence="2">
    <location>
        <begin position="42"/>
        <end position="147"/>
    </location>
</feature>
<proteinExistence type="predicted"/>
<keyword evidence="4" id="KW-1185">Reference proteome</keyword>
<evidence type="ECO:0000313" key="3">
    <source>
        <dbReference type="EMBL" id="SFB71665.1"/>
    </source>
</evidence>
<dbReference type="AlphaFoldDB" id="A0A1I1D9P7"/>
<dbReference type="OrthoDB" id="9782481at2"/>
<evidence type="ECO:0000259" key="2">
    <source>
        <dbReference type="Pfam" id="PF07670"/>
    </source>
</evidence>
<dbReference type="Pfam" id="PF07670">
    <property type="entry name" value="Gate"/>
    <property type="match status" value="1"/>
</dbReference>
<reference evidence="4" key="1">
    <citation type="submission" date="2016-10" db="EMBL/GenBank/DDBJ databases">
        <authorList>
            <person name="Varghese N."/>
            <person name="Submissions S."/>
        </authorList>
    </citation>
    <scope>NUCLEOTIDE SEQUENCE [LARGE SCALE GENOMIC DNA]</scope>
    <source>
        <strain evidence="4">ATCC 43811</strain>
    </source>
</reference>
<name>A0A1I1D9P7_BREAD</name>
<dbReference type="Proteomes" id="UP000240042">
    <property type="component" value="Unassembled WGS sequence"/>
</dbReference>
<keyword evidence="1" id="KW-1133">Transmembrane helix</keyword>
<feature type="transmembrane region" description="Helical" evidence="1">
    <location>
        <begin position="133"/>
        <end position="153"/>
    </location>
</feature>
<dbReference type="STRING" id="34097.SAMN02745150_00441"/>
<evidence type="ECO:0000256" key="1">
    <source>
        <dbReference type="SAM" id="Phobius"/>
    </source>
</evidence>